<name>W9Y761_9EURO</name>
<evidence type="ECO:0000313" key="4">
    <source>
        <dbReference type="Proteomes" id="UP000019484"/>
    </source>
</evidence>
<keyword evidence="4" id="KW-1185">Reference proteome</keyword>
<dbReference type="Proteomes" id="UP000019484">
    <property type="component" value="Unassembled WGS sequence"/>
</dbReference>
<sequence length="280" mass="29130">MLFPWQRDVRSCPPGQNYYGCSAVSYAGCCAHDPCGSGVCIDAPFASTPGSCGGRQTVTVTETILHGAATSTVDPSNSAFLTSTTGDAGAATTTTDSYSLVSSSSFSGSGSITVTGPSTWADAVQPLTSDVVPTSIPAVSSTTVTNSAATTKTLSLVVASPSLKPTTSPCPTPGISKPKPPPPGTIAGSVVGSMAGLALIILLLTWCMRRKRKVKFTFKRKSKNPDQERNSEDVESKPEPSVAALWTAEQNKPLPSPRSFDFGLPRIPQNSTALMPKQWI</sequence>
<dbReference type="RefSeq" id="XP_007724693.1">
    <property type="nucleotide sequence ID" value="XM_007726503.1"/>
</dbReference>
<evidence type="ECO:0000313" key="3">
    <source>
        <dbReference type="EMBL" id="EXJ88687.1"/>
    </source>
</evidence>
<comment type="caution">
    <text evidence="3">The sequence shown here is derived from an EMBL/GenBank/DDBJ whole genome shotgun (WGS) entry which is preliminary data.</text>
</comment>
<keyword evidence="2" id="KW-0812">Transmembrane</keyword>
<feature type="region of interest" description="Disordered" evidence="1">
    <location>
        <begin position="219"/>
        <end position="267"/>
    </location>
</feature>
<evidence type="ECO:0000256" key="2">
    <source>
        <dbReference type="SAM" id="Phobius"/>
    </source>
</evidence>
<keyword evidence="2" id="KW-0472">Membrane</keyword>
<feature type="region of interest" description="Disordered" evidence="1">
    <location>
        <begin position="161"/>
        <end position="187"/>
    </location>
</feature>
<dbReference type="EMBL" id="AMWN01000004">
    <property type="protein sequence ID" value="EXJ88687.1"/>
    <property type="molecule type" value="Genomic_DNA"/>
</dbReference>
<reference evidence="3 4" key="1">
    <citation type="submission" date="2013-03" db="EMBL/GenBank/DDBJ databases">
        <title>The Genome Sequence of Capronia coronata CBS 617.96.</title>
        <authorList>
            <consortium name="The Broad Institute Genomics Platform"/>
            <person name="Cuomo C."/>
            <person name="de Hoog S."/>
            <person name="Gorbushina A."/>
            <person name="Walker B."/>
            <person name="Young S.K."/>
            <person name="Zeng Q."/>
            <person name="Gargeya S."/>
            <person name="Fitzgerald M."/>
            <person name="Haas B."/>
            <person name="Abouelleil A."/>
            <person name="Allen A.W."/>
            <person name="Alvarado L."/>
            <person name="Arachchi H.M."/>
            <person name="Berlin A.M."/>
            <person name="Chapman S.B."/>
            <person name="Gainer-Dewar J."/>
            <person name="Goldberg J."/>
            <person name="Griggs A."/>
            <person name="Gujja S."/>
            <person name="Hansen M."/>
            <person name="Howarth C."/>
            <person name="Imamovic A."/>
            <person name="Ireland A."/>
            <person name="Larimer J."/>
            <person name="McCowan C."/>
            <person name="Murphy C."/>
            <person name="Pearson M."/>
            <person name="Poon T.W."/>
            <person name="Priest M."/>
            <person name="Roberts A."/>
            <person name="Saif S."/>
            <person name="Shea T."/>
            <person name="Sisk P."/>
            <person name="Sykes S."/>
            <person name="Wortman J."/>
            <person name="Nusbaum C."/>
            <person name="Birren B."/>
        </authorList>
    </citation>
    <scope>NUCLEOTIDE SEQUENCE [LARGE SCALE GENOMIC DNA]</scope>
    <source>
        <strain evidence="3 4">CBS 617.96</strain>
    </source>
</reference>
<dbReference type="OrthoDB" id="4121284at2759"/>
<dbReference type="eggNOG" id="ENOG502SBXC">
    <property type="taxonomic scope" value="Eukaryota"/>
</dbReference>
<dbReference type="AlphaFoldDB" id="W9Y761"/>
<evidence type="ECO:0000256" key="1">
    <source>
        <dbReference type="SAM" id="MobiDB-lite"/>
    </source>
</evidence>
<keyword evidence="2" id="KW-1133">Transmembrane helix</keyword>
<protein>
    <submittedName>
        <fullName evidence="3">Uncharacterized protein</fullName>
    </submittedName>
</protein>
<feature type="transmembrane region" description="Helical" evidence="2">
    <location>
        <begin position="186"/>
        <end position="206"/>
    </location>
</feature>
<feature type="compositionally biased region" description="Basic and acidic residues" evidence="1">
    <location>
        <begin position="223"/>
        <end position="238"/>
    </location>
</feature>
<dbReference type="HOGENOM" id="CLU_063707_0_0_1"/>
<accession>W9Y761</accession>
<organism evidence="3 4">
    <name type="scientific">Capronia coronata CBS 617.96</name>
    <dbReference type="NCBI Taxonomy" id="1182541"/>
    <lineage>
        <taxon>Eukaryota</taxon>
        <taxon>Fungi</taxon>
        <taxon>Dikarya</taxon>
        <taxon>Ascomycota</taxon>
        <taxon>Pezizomycotina</taxon>
        <taxon>Eurotiomycetes</taxon>
        <taxon>Chaetothyriomycetidae</taxon>
        <taxon>Chaetothyriales</taxon>
        <taxon>Herpotrichiellaceae</taxon>
        <taxon>Capronia</taxon>
    </lineage>
</organism>
<dbReference type="STRING" id="1182541.W9Y761"/>
<proteinExistence type="predicted"/>
<feature type="compositionally biased region" description="Pro residues" evidence="1">
    <location>
        <begin position="168"/>
        <end position="184"/>
    </location>
</feature>
<gene>
    <name evidence="3" type="ORF">A1O1_05618</name>
</gene>
<dbReference type="GeneID" id="19160492"/>